<evidence type="ECO:0000256" key="6">
    <source>
        <dbReference type="PIRSR" id="PIRSR606225-1"/>
    </source>
</evidence>
<dbReference type="PANTHER" id="PTHR21600:SF44">
    <property type="entry name" value="RIBOSOMAL LARGE SUBUNIT PSEUDOURIDINE SYNTHASE D"/>
    <property type="match status" value="1"/>
</dbReference>
<dbReference type="NCBIfam" id="NF008385">
    <property type="entry name" value="PRK11180.1"/>
    <property type="match status" value="1"/>
</dbReference>
<comment type="catalytic activity">
    <reaction evidence="8">
        <text>a uridine in RNA = a pseudouridine in RNA</text>
        <dbReference type="Rhea" id="RHEA:48348"/>
        <dbReference type="Rhea" id="RHEA-COMP:12068"/>
        <dbReference type="Rhea" id="RHEA-COMP:12069"/>
        <dbReference type="ChEBI" id="CHEBI:65314"/>
        <dbReference type="ChEBI" id="CHEBI:65315"/>
    </reaction>
</comment>
<organism evidence="10 11">
    <name type="scientific">Parathalassolituus penaei</name>
    <dbReference type="NCBI Taxonomy" id="2997323"/>
    <lineage>
        <taxon>Bacteria</taxon>
        <taxon>Pseudomonadati</taxon>
        <taxon>Pseudomonadota</taxon>
        <taxon>Gammaproteobacteria</taxon>
        <taxon>Oceanospirillales</taxon>
        <taxon>Oceanospirillaceae</taxon>
        <taxon>Parathalassolituus</taxon>
    </lineage>
</organism>
<dbReference type="InterPro" id="IPR006225">
    <property type="entry name" value="PsdUridine_synth_RluC/D"/>
</dbReference>
<dbReference type="Gene3D" id="3.30.2350.10">
    <property type="entry name" value="Pseudouridine synthase"/>
    <property type="match status" value="1"/>
</dbReference>
<dbReference type="InterPro" id="IPR036986">
    <property type="entry name" value="S4_RNA-bd_sf"/>
</dbReference>
<feature type="active site" evidence="6">
    <location>
        <position position="138"/>
    </location>
</feature>
<dbReference type="InterPro" id="IPR006145">
    <property type="entry name" value="PsdUridine_synth_RsuA/RluA"/>
</dbReference>
<evidence type="ECO:0000313" key="10">
    <source>
        <dbReference type="EMBL" id="MCY0964414.1"/>
    </source>
</evidence>
<dbReference type="GO" id="GO:0003723">
    <property type="term" value="F:RNA binding"/>
    <property type="evidence" value="ECO:0007669"/>
    <property type="project" value="UniProtKB-KW"/>
</dbReference>
<dbReference type="EMBL" id="JAPNOA010000016">
    <property type="protein sequence ID" value="MCY0964414.1"/>
    <property type="molecule type" value="Genomic_DNA"/>
</dbReference>
<evidence type="ECO:0000256" key="1">
    <source>
        <dbReference type="ARBA" id="ARBA00010876"/>
    </source>
</evidence>
<dbReference type="PANTHER" id="PTHR21600">
    <property type="entry name" value="MITOCHONDRIAL RNA PSEUDOURIDINE SYNTHASE"/>
    <property type="match status" value="1"/>
</dbReference>
<dbReference type="SUPFAM" id="SSF55120">
    <property type="entry name" value="Pseudouridine synthase"/>
    <property type="match status" value="1"/>
</dbReference>
<dbReference type="EC" id="5.4.99.-" evidence="8"/>
<accession>A0A9X3ECR3</accession>
<evidence type="ECO:0000256" key="5">
    <source>
        <dbReference type="ARBA" id="ARBA00056072"/>
    </source>
</evidence>
<dbReference type="Proteomes" id="UP001150830">
    <property type="component" value="Unassembled WGS sequence"/>
</dbReference>
<dbReference type="CDD" id="cd00165">
    <property type="entry name" value="S4"/>
    <property type="match status" value="1"/>
</dbReference>
<name>A0A9X3ECR3_9GAMM</name>
<evidence type="ECO:0000313" key="11">
    <source>
        <dbReference type="Proteomes" id="UP001150830"/>
    </source>
</evidence>
<evidence type="ECO:0000259" key="9">
    <source>
        <dbReference type="Pfam" id="PF00849"/>
    </source>
</evidence>
<feature type="domain" description="Pseudouridine synthase RsuA/RluA-like" evidence="9">
    <location>
        <begin position="91"/>
        <end position="241"/>
    </location>
</feature>
<dbReference type="Gene3D" id="3.10.290.10">
    <property type="entry name" value="RNA-binding S4 domain"/>
    <property type="match status" value="1"/>
</dbReference>
<dbReference type="InterPro" id="IPR020103">
    <property type="entry name" value="PsdUridine_synth_cat_dom_sf"/>
</dbReference>
<dbReference type="InterPro" id="IPR050188">
    <property type="entry name" value="RluA_PseudoU_synthase"/>
</dbReference>
<reference evidence="10" key="1">
    <citation type="submission" date="2022-11" db="EMBL/GenBank/DDBJ databases">
        <title>Parathalassolutuus dongxingensis gen. nov., sp. nov., a novel member of family Oceanospirillaceae isolated from a coastal shrimp pond in Guangxi, China.</title>
        <authorList>
            <person name="Chen H."/>
        </authorList>
    </citation>
    <scope>NUCLEOTIDE SEQUENCE</scope>
    <source>
        <strain evidence="10">G-43</strain>
    </source>
</reference>
<dbReference type="Pfam" id="PF00849">
    <property type="entry name" value="PseudoU_synth_2"/>
    <property type="match status" value="1"/>
</dbReference>
<dbReference type="RefSeq" id="WP_283172631.1">
    <property type="nucleotide sequence ID" value="NZ_JAPNOA010000016.1"/>
</dbReference>
<dbReference type="GO" id="GO:0160140">
    <property type="term" value="F:23S rRNA pseudouridine(1911/1915/1917) synthase activity"/>
    <property type="evidence" value="ECO:0007669"/>
    <property type="project" value="UniProtKB-EC"/>
</dbReference>
<comment type="similarity">
    <text evidence="1 8">Belongs to the pseudouridine synthase RluA family.</text>
</comment>
<keyword evidence="2 7" id="KW-0694">RNA-binding</keyword>
<keyword evidence="11" id="KW-1185">Reference proteome</keyword>
<dbReference type="InterPro" id="IPR006224">
    <property type="entry name" value="PsdUridine_synth_RluA-like_CS"/>
</dbReference>
<dbReference type="AlphaFoldDB" id="A0A9X3ECR3"/>
<dbReference type="GO" id="GO:0000455">
    <property type="term" value="P:enzyme-directed rRNA pseudouridine synthesis"/>
    <property type="evidence" value="ECO:0007669"/>
    <property type="project" value="TreeGrafter"/>
</dbReference>
<gene>
    <name evidence="10" type="primary">rluD</name>
    <name evidence="10" type="ORF">OUO13_04380</name>
</gene>
<dbReference type="FunFam" id="3.30.2350.10:FF:000006">
    <property type="entry name" value="Pseudouridine synthase"/>
    <property type="match status" value="1"/>
</dbReference>
<evidence type="ECO:0000256" key="3">
    <source>
        <dbReference type="ARBA" id="ARBA00023235"/>
    </source>
</evidence>
<protein>
    <recommendedName>
        <fullName evidence="8">Pseudouridine synthase</fullName>
        <ecNumber evidence="8">5.4.99.-</ecNumber>
    </recommendedName>
</protein>
<evidence type="ECO:0000256" key="4">
    <source>
        <dbReference type="ARBA" id="ARBA00036882"/>
    </source>
</evidence>
<evidence type="ECO:0000256" key="7">
    <source>
        <dbReference type="PROSITE-ProRule" id="PRU00182"/>
    </source>
</evidence>
<dbReference type="NCBIfam" id="TIGR00005">
    <property type="entry name" value="rluA_subfam"/>
    <property type="match status" value="1"/>
</dbReference>
<dbReference type="PROSITE" id="PS01129">
    <property type="entry name" value="PSI_RLU"/>
    <property type="match status" value="1"/>
</dbReference>
<dbReference type="SUPFAM" id="SSF55174">
    <property type="entry name" value="Alpha-L RNA-binding motif"/>
    <property type="match status" value="1"/>
</dbReference>
<dbReference type="CDD" id="cd02869">
    <property type="entry name" value="PseudoU_synth_RluA_like"/>
    <property type="match status" value="1"/>
</dbReference>
<comment type="catalytic activity">
    <reaction evidence="4">
        <text>uridine(1911/1915/1917) in 23S rRNA = pseudouridine(1911/1915/1917) in 23S rRNA</text>
        <dbReference type="Rhea" id="RHEA:42524"/>
        <dbReference type="Rhea" id="RHEA-COMP:10097"/>
        <dbReference type="Rhea" id="RHEA-COMP:10098"/>
        <dbReference type="ChEBI" id="CHEBI:65314"/>
        <dbReference type="ChEBI" id="CHEBI:65315"/>
        <dbReference type="EC" id="5.4.99.23"/>
    </reaction>
</comment>
<dbReference type="PROSITE" id="PS50889">
    <property type="entry name" value="S4"/>
    <property type="match status" value="1"/>
</dbReference>
<evidence type="ECO:0000256" key="8">
    <source>
        <dbReference type="RuleBase" id="RU362028"/>
    </source>
</evidence>
<keyword evidence="3 8" id="KW-0413">Isomerase</keyword>
<evidence type="ECO:0000256" key="2">
    <source>
        <dbReference type="ARBA" id="ARBA00022884"/>
    </source>
</evidence>
<comment type="caution">
    <text evidence="10">The sequence shown here is derived from an EMBL/GenBank/DDBJ whole genome shotgun (WGS) entry which is preliminary data.</text>
</comment>
<comment type="function">
    <text evidence="5">Responsible for synthesis of pseudouridine from uracil at positions 1911, 1915 and 1917 in 23S ribosomal RNA.</text>
</comment>
<sequence>MTTQIQKTLQVPYEHGNKRFDQVAAIVFPEYSRSRLQQWIKDGLLTVDGKVWRGRDKLVGGETLALNAELTPEGDWQPEAIELDVVFEDEHILVINKPAGLVVHPAAGNHDGTLLNGLLHHCPELVNIPRAGIVHRLDKDTTGLMVVAKTLQAQANLVGQLQDRTMGREYEAVVQGQMTGGGKVDQPIGRHGTQRTKMAVNPMGKEAITNYRVLKKFGTHTHIRCKLETGRTHQIRVHMSHIGYPLVGDATYAGRTRLVRGIGPELRNLLQTFPRQALHAKALALWHPVDGDWLEWEVDLPEDMIHLLDVLGRDGREEDQDY</sequence>
<proteinExistence type="inferred from homology"/>